<evidence type="ECO:0000313" key="3">
    <source>
        <dbReference type="Proteomes" id="UP001500483"/>
    </source>
</evidence>
<dbReference type="Proteomes" id="UP001500483">
    <property type="component" value="Unassembled WGS sequence"/>
</dbReference>
<comment type="caution">
    <text evidence="2">The sequence shown here is derived from an EMBL/GenBank/DDBJ whole genome shotgun (WGS) entry which is preliminary data.</text>
</comment>
<keyword evidence="3" id="KW-1185">Reference proteome</keyword>
<gene>
    <name evidence="2" type="ORF">GCM10020366_31980</name>
</gene>
<dbReference type="EMBL" id="BAAAYK010000038">
    <property type="protein sequence ID" value="GAA3358744.1"/>
    <property type="molecule type" value="Genomic_DNA"/>
</dbReference>
<protein>
    <submittedName>
        <fullName evidence="2">ParB N-terminal domain-containing protein</fullName>
    </submittedName>
</protein>
<dbReference type="SMART" id="SM00470">
    <property type="entry name" value="ParB"/>
    <property type="match status" value="1"/>
</dbReference>
<organism evidence="2 3">
    <name type="scientific">Saccharopolyspora gregorii</name>
    <dbReference type="NCBI Taxonomy" id="33914"/>
    <lineage>
        <taxon>Bacteria</taxon>
        <taxon>Bacillati</taxon>
        <taxon>Actinomycetota</taxon>
        <taxon>Actinomycetes</taxon>
        <taxon>Pseudonocardiales</taxon>
        <taxon>Pseudonocardiaceae</taxon>
        <taxon>Saccharopolyspora</taxon>
    </lineage>
</organism>
<sequence length="348" mass="37412">MTAGRAFPDDPENRLASAVHRVPIRDLHLSDSPRIDGENAEHVRLLAELGAELPPITVQRGSMRVVDGMHRLRAAIANGEQQITVRFFDGDAAESFVLAVRSNVTHGLPLSFAERKIAAVRILATNPDWSDRVIADIAGISARTVAAIRGRAHGGVFAAEVRIGHDGRRRPADAALNWRRIAQFLAENPHASLRQVAAACGVSVSTAKKVRDRLSDPGGDAAAGTARCAAEGHALVRAARPEPIPVARRPQAAEPCARDWPRVLHDLGKDPSLRFSESGRALIRLLHTNFAGALRSGGWDRLIANLPGHQVEVISAAAEDCAELWREFADQLKRRHAAVPNTPAAGDG</sequence>
<evidence type="ECO:0000313" key="2">
    <source>
        <dbReference type="EMBL" id="GAA3358744.1"/>
    </source>
</evidence>
<reference evidence="3" key="1">
    <citation type="journal article" date="2019" name="Int. J. Syst. Evol. Microbiol.">
        <title>The Global Catalogue of Microorganisms (GCM) 10K type strain sequencing project: providing services to taxonomists for standard genome sequencing and annotation.</title>
        <authorList>
            <consortium name="The Broad Institute Genomics Platform"/>
            <consortium name="The Broad Institute Genome Sequencing Center for Infectious Disease"/>
            <person name="Wu L."/>
            <person name="Ma J."/>
        </authorList>
    </citation>
    <scope>NUCLEOTIDE SEQUENCE [LARGE SCALE GENOMIC DNA]</scope>
    <source>
        <strain evidence="3">JCM 9687</strain>
    </source>
</reference>
<accession>A0ABP6RVI1</accession>
<dbReference type="SUPFAM" id="SSF110849">
    <property type="entry name" value="ParB/Sulfiredoxin"/>
    <property type="match status" value="1"/>
</dbReference>
<proteinExistence type="predicted"/>
<dbReference type="RefSeq" id="WP_344927443.1">
    <property type="nucleotide sequence ID" value="NZ_BAAAYK010000038.1"/>
</dbReference>
<feature type="domain" description="ParB-like N-terminal" evidence="1">
    <location>
        <begin position="20"/>
        <end position="104"/>
    </location>
</feature>
<name>A0ABP6RVI1_9PSEU</name>
<evidence type="ECO:0000259" key="1">
    <source>
        <dbReference type="SMART" id="SM00470"/>
    </source>
</evidence>
<dbReference type="InterPro" id="IPR003115">
    <property type="entry name" value="ParB_N"/>
</dbReference>
<dbReference type="InterPro" id="IPR036086">
    <property type="entry name" value="ParB/Sulfiredoxin_sf"/>
</dbReference>